<gene>
    <name evidence="1" type="ORF">CDAR_385981</name>
</gene>
<dbReference type="AlphaFoldDB" id="A0AAV4WXY1"/>
<keyword evidence="2" id="KW-1185">Reference proteome</keyword>
<reference evidence="1 2" key="1">
    <citation type="submission" date="2021-06" db="EMBL/GenBank/DDBJ databases">
        <title>Caerostris darwini draft genome.</title>
        <authorList>
            <person name="Kono N."/>
            <person name="Arakawa K."/>
        </authorList>
    </citation>
    <scope>NUCLEOTIDE SEQUENCE [LARGE SCALE GENOMIC DNA]</scope>
</reference>
<dbReference type="EMBL" id="BPLQ01015378">
    <property type="protein sequence ID" value="GIY87756.1"/>
    <property type="molecule type" value="Genomic_DNA"/>
</dbReference>
<comment type="caution">
    <text evidence="1">The sequence shown here is derived from an EMBL/GenBank/DDBJ whole genome shotgun (WGS) entry which is preliminary data.</text>
</comment>
<sequence>MSALCMRTGGVQFTVFSGMGKGNTSWAGNFRRVREGGKKIEGEREREWPVIKCPTEQIKRGEKRIIKMVLL</sequence>
<dbReference type="Proteomes" id="UP001054837">
    <property type="component" value="Unassembled WGS sequence"/>
</dbReference>
<evidence type="ECO:0000313" key="2">
    <source>
        <dbReference type="Proteomes" id="UP001054837"/>
    </source>
</evidence>
<proteinExistence type="predicted"/>
<organism evidence="1 2">
    <name type="scientific">Caerostris darwini</name>
    <dbReference type="NCBI Taxonomy" id="1538125"/>
    <lineage>
        <taxon>Eukaryota</taxon>
        <taxon>Metazoa</taxon>
        <taxon>Ecdysozoa</taxon>
        <taxon>Arthropoda</taxon>
        <taxon>Chelicerata</taxon>
        <taxon>Arachnida</taxon>
        <taxon>Araneae</taxon>
        <taxon>Araneomorphae</taxon>
        <taxon>Entelegynae</taxon>
        <taxon>Araneoidea</taxon>
        <taxon>Araneidae</taxon>
        <taxon>Caerostris</taxon>
    </lineage>
</organism>
<protein>
    <submittedName>
        <fullName evidence="1">Uncharacterized protein</fullName>
    </submittedName>
</protein>
<name>A0AAV4WXY1_9ARAC</name>
<accession>A0AAV4WXY1</accession>
<evidence type="ECO:0000313" key="1">
    <source>
        <dbReference type="EMBL" id="GIY87756.1"/>
    </source>
</evidence>